<dbReference type="Proteomes" id="UP000232163">
    <property type="component" value="Unassembled WGS sequence"/>
</dbReference>
<comment type="caution">
    <text evidence="2">The sequence shown here is derived from an EMBL/GenBank/DDBJ whole genome shotgun (WGS) entry which is preliminary data.</text>
</comment>
<accession>A0A2N9VYN3</accession>
<keyword evidence="3" id="KW-1185">Reference proteome</keyword>
<feature type="region of interest" description="Disordered" evidence="1">
    <location>
        <begin position="99"/>
        <end position="120"/>
    </location>
</feature>
<dbReference type="InterPro" id="IPR045510">
    <property type="entry name" value="DUF6481"/>
</dbReference>
<name>A0A2N9VYN3_9HYPH</name>
<protein>
    <submittedName>
        <fullName evidence="2">Uncharacterized protein</fullName>
    </submittedName>
</protein>
<sequence length="120" mass="13521">MKNLKELSERRAAAAQAKEQLLKKFGAAPKPSDPDMIAKRTEREAIAAAREARRADRERSVQEDLARRTAEADAIARAASAEADAREADARDRIARILTDEAERKAERDRRYAARKAKHR</sequence>
<gene>
    <name evidence="2" type="ORF">B5P45_12105</name>
</gene>
<dbReference type="AlphaFoldDB" id="A0A2N9VYN3"/>
<evidence type="ECO:0000313" key="2">
    <source>
        <dbReference type="EMBL" id="PIO44601.1"/>
    </source>
</evidence>
<evidence type="ECO:0000256" key="1">
    <source>
        <dbReference type="SAM" id="MobiDB-lite"/>
    </source>
</evidence>
<proteinExistence type="predicted"/>
<feature type="compositionally biased region" description="Basic and acidic residues" evidence="1">
    <location>
        <begin position="99"/>
        <end position="112"/>
    </location>
</feature>
<dbReference type="Pfam" id="PF20089">
    <property type="entry name" value="DUF6481"/>
    <property type="match status" value="1"/>
</dbReference>
<feature type="region of interest" description="Disordered" evidence="1">
    <location>
        <begin position="48"/>
        <end position="69"/>
    </location>
</feature>
<dbReference type="EMBL" id="MZMT01000028">
    <property type="protein sequence ID" value="PIO44601.1"/>
    <property type="molecule type" value="Genomic_DNA"/>
</dbReference>
<dbReference type="KEGG" id="pht:BLM14_25955"/>
<evidence type="ECO:0000313" key="3">
    <source>
        <dbReference type="Proteomes" id="UP000232163"/>
    </source>
</evidence>
<dbReference type="RefSeq" id="WP_100003067.1">
    <property type="nucleotide sequence ID" value="NZ_CP017943.1"/>
</dbReference>
<reference evidence="3" key="1">
    <citation type="journal article" date="2017" name="Int J Environ Stud">
        <title>Does the Miocene-Pliocene relict legume Oxytropis triphylla form nitrogen-fixing nodules with a combination of bacterial strains?</title>
        <authorList>
            <person name="Safronova V."/>
            <person name="Belimov A."/>
            <person name="Sazanova A."/>
            <person name="Kuznetsova I."/>
            <person name="Popova J."/>
            <person name="Andronov E."/>
            <person name="Verkhozina A."/>
            <person name="Tikhonovich I."/>
        </authorList>
    </citation>
    <scope>NUCLEOTIDE SEQUENCE [LARGE SCALE GENOMIC DNA]</scope>
    <source>
        <strain evidence="3">Tri-38</strain>
    </source>
</reference>
<organism evidence="2 3">
    <name type="scientific">Phyllobacterium zundukense</name>
    <dbReference type="NCBI Taxonomy" id="1867719"/>
    <lineage>
        <taxon>Bacteria</taxon>
        <taxon>Pseudomonadati</taxon>
        <taxon>Pseudomonadota</taxon>
        <taxon>Alphaproteobacteria</taxon>
        <taxon>Hyphomicrobiales</taxon>
        <taxon>Phyllobacteriaceae</taxon>
        <taxon>Phyllobacterium</taxon>
    </lineage>
</organism>